<evidence type="ECO:0000313" key="1">
    <source>
        <dbReference type="EMBL" id="CZT42382.1"/>
    </source>
</evidence>
<dbReference type="EMBL" id="FJVC01000090">
    <property type="protein sequence ID" value="CZT42382.1"/>
    <property type="molecule type" value="Genomic_DNA"/>
</dbReference>
<gene>
    <name evidence="1" type="ORF">RSE6_02254</name>
</gene>
<evidence type="ECO:0000313" key="2">
    <source>
        <dbReference type="Proteomes" id="UP000177625"/>
    </source>
</evidence>
<keyword evidence="2" id="KW-1185">Reference proteome</keyword>
<dbReference type="AlphaFoldDB" id="A0A1E1LZV9"/>
<dbReference type="Proteomes" id="UP000177625">
    <property type="component" value="Unassembled WGS sequence"/>
</dbReference>
<reference evidence="2" key="1">
    <citation type="submission" date="2016-03" db="EMBL/GenBank/DDBJ databases">
        <authorList>
            <person name="Guldener U."/>
        </authorList>
    </citation>
    <scope>NUCLEOTIDE SEQUENCE [LARGE SCALE GENOMIC DNA]</scope>
</reference>
<protein>
    <submittedName>
        <fullName evidence="1">Uncharacterized protein</fullName>
    </submittedName>
</protein>
<organism evidence="1 2">
    <name type="scientific">Rhynchosporium secalis</name>
    <name type="common">Barley scald fungus</name>
    <dbReference type="NCBI Taxonomy" id="38038"/>
    <lineage>
        <taxon>Eukaryota</taxon>
        <taxon>Fungi</taxon>
        <taxon>Dikarya</taxon>
        <taxon>Ascomycota</taxon>
        <taxon>Pezizomycotina</taxon>
        <taxon>Leotiomycetes</taxon>
        <taxon>Helotiales</taxon>
        <taxon>Ploettnerulaceae</taxon>
        <taxon>Rhynchosporium</taxon>
    </lineage>
</organism>
<sequence length="345" mass="37846">MEDLVSRKLFQTSHALLFNANNYPAGSHPGDLEMVPSAEFLPHPTSPVTQSYVPSNKCTPATPISASSPSGVAALAENVPPPVYAGQTSQHSRAPRSSNLHLPDLDGEMAFTITAATGSPLLSIPSPTFRRKPRPQGVYGGLVIKRNIVDHFNASGNPFRNEYGHVRQDVTAGEFQTLAEIYGESRIWTFNVEDIYCQTCVEECEANDEAIAELMNAISLAHSQRIHNILLTTSSPNTFHSPSVVWSAISMLVECLPNIQHATVRLHSSSLAGPSAIKCQPALLANGVALHLAKALRVLEKHLPEEEGLKIEGLEQQPVLLGMWTEEKKKWWVRSGRWGRKVLRR</sequence>
<accession>A0A1E1LZV9</accession>
<name>A0A1E1LZV9_RHYSE</name>
<proteinExistence type="predicted"/>